<gene>
    <name evidence="1" type="ORF">C1O66_17225</name>
</gene>
<evidence type="ECO:0000313" key="1">
    <source>
        <dbReference type="EMBL" id="PND39095.1"/>
    </source>
</evidence>
<name>A0A2N8L056_9BURK</name>
<dbReference type="Proteomes" id="UP000235916">
    <property type="component" value="Unassembled WGS sequence"/>
</dbReference>
<proteinExistence type="predicted"/>
<keyword evidence="2" id="KW-1185">Reference proteome</keyword>
<comment type="caution">
    <text evidence="1">The sequence shown here is derived from an EMBL/GenBank/DDBJ whole genome shotgun (WGS) entry which is preliminary data.</text>
</comment>
<sequence>MLAKAIVRAHPVKDDGQADLATVLKETETDQDGKYTLSVPTTPGKLYVIRISAKADGSTTQKDEITGQAQALPASFALRAVVAASASVTKTDLNITPFTEMATAAAEKASGGLTVANKDQAQSNVVQMLGFDPAKVKPTDIANASTDEEKKLAVMLTSVAQLAKDGALGCADQTQAGERVRCVVQKLAESAKIDSTKPGTVGGVNVADKLVEAVNKVVTTPELNQGKVDDKIVNVALGNLKGDGKPAPISNSGDVAAARKLFDELRSSAQALVKPDAGATTGALQKEAERFGAALDSVEAPVMLATHTSSALLGGIQGLIDYKEGLGPNNGGGLYGEVPGGPAQLNAVGCTIYQDEARTVAATSADNARFLGCSVRYGVTAFNDVNQGGKYVLAHVRHRLFITPGSNAGEYSYSARAQAIVCKDTNFCSTGQAFKVYDLQSQPAVDFSGTVKVTVEALRIKSFEIQGELPAKFKDEVSAPKSSADILYNPNGKASFTLKGSRNVIVPATAKKGDVETVNVEGKLAIYKDGAGSLDSELSILTGSQLQSVVVADGSQAREMGGFNLQLLAGTPKAEIEGQFKVSQLVNDKSGKTLTPSEALLSGAVRNKGDDGKAQASFFAGKISASLTGYAQYDDTLPKSATNNYKVSLALDGSLTADQRPQLKLNLGLSSSAWSGANDAKLDGQYKVLNKDKVETLVINLSASQAASDGKASFKLSEATSGLNFATDGKQSVLDLKKGDVKIGVIDLDSSRITFTNGEFWSLN</sequence>
<evidence type="ECO:0000313" key="2">
    <source>
        <dbReference type="Proteomes" id="UP000235916"/>
    </source>
</evidence>
<protein>
    <submittedName>
        <fullName evidence="1">Uncharacterized protein</fullName>
    </submittedName>
</protein>
<reference evidence="1 2" key="1">
    <citation type="submission" date="2018-01" db="EMBL/GenBank/DDBJ databases">
        <title>Draft genome sequence of Paucibacter aquatile CR182 isolated from freshwater of the Nakdong River.</title>
        <authorList>
            <person name="Choi A."/>
            <person name="Chung E.J."/>
        </authorList>
    </citation>
    <scope>NUCLEOTIDE SEQUENCE [LARGE SCALE GENOMIC DNA]</scope>
    <source>
        <strain evidence="1 2">CR182</strain>
    </source>
</reference>
<accession>A0A2N8L056</accession>
<dbReference type="AlphaFoldDB" id="A0A2N8L056"/>
<dbReference type="EMBL" id="POSP01000003">
    <property type="protein sequence ID" value="PND39095.1"/>
    <property type="molecule type" value="Genomic_DNA"/>
</dbReference>
<organism evidence="1 2">
    <name type="scientific">Kinneretia aquatilis</name>
    <dbReference type="NCBI Taxonomy" id="2070761"/>
    <lineage>
        <taxon>Bacteria</taxon>
        <taxon>Pseudomonadati</taxon>
        <taxon>Pseudomonadota</taxon>
        <taxon>Betaproteobacteria</taxon>
        <taxon>Burkholderiales</taxon>
        <taxon>Sphaerotilaceae</taxon>
        <taxon>Roseateles</taxon>
    </lineage>
</organism>